<dbReference type="EMBL" id="JAFIQS010000001">
    <property type="protein sequence ID" value="KAG5173804.1"/>
    <property type="molecule type" value="Genomic_DNA"/>
</dbReference>
<name>A0A8H7YAE5_PSICU</name>
<accession>A0A8H7YAE5</accession>
<reference evidence="1" key="1">
    <citation type="submission" date="2021-02" db="EMBL/GenBank/DDBJ databases">
        <title>Psilocybe cubensis genome.</title>
        <authorList>
            <person name="Mckernan K.J."/>
            <person name="Crawford S."/>
            <person name="Trippe A."/>
            <person name="Kane L.T."/>
            <person name="Mclaughlin S."/>
        </authorList>
    </citation>
    <scope>NUCLEOTIDE SEQUENCE [LARGE SCALE GENOMIC DNA]</scope>
    <source>
        <strain evidence="1">MGC-MH-2018</strain>
    </source>
</reference>
<dbReference type="OrthoDB" id="3051727at2759"/>
<comment type="caution">
    <text evidence="1">The sequence shown here is derived from an EMBL/GenBank/DDBJ whole genome shotgun (WGS) entry which is preliminary data.</text>
</comment>
<organism evidence="1">
    <name type="scientific">Psilocybe cubensis</name>
    <name type="common">Psychedelic mushroom</name>
    <name type="synonym">Stropharia cubensis</name>
    <dbReference type="NCBI Taxonomy" id="181762"/>
    <lineage>
        <taxon>Eukaryota</taxon>
        <taxon>Fungi</taxon>
        <taxon>Dikarya</taxon>
        <taxon>Basidiomycota</taxon>
        <taxon>Agaricomycotina</taxon>
        <taxon>Agaricomycetes</taxon>
        <taxon>Agaricomycetidae</taxon>
        <taxon>Agaricales</taxon>
        <taxon>Agaricineae</taxon>
        <taxon>Strophariaceae</taxon>
        <taxon>Psilocybe</taxon>
    </lineage>
</organism>
<dbReference type="Gene3D" id="3.30.460.40">
    <property type="match status" value="1"/>
</dbReference>
<gene>
    <name evidence="1" type="ORF">JR316_000461</name>
</gene>
<proteinExistence type="predicted"/>
<evidence type="ECO:0000313" key="1">
    <source>
        <dbReference type="EMBL" id="KAG5173804.1"/>
    </source>
</evidence>
<sequence length="226" mass="25283">MLTLDDIHSTAHAVVSILRASDMVACLVGSAAGAEHGISRIPNDVDILVLSGAKSMNPAEMKNLLVSKDSRFFLEKPVTNPNASYFILKYRLISSQNNSCCHVDIFLPGMIHLPPIPPSYIIYSAQTALPTMPFFPTLLHKVQAWLAHRASPKESARIKRSNDEQDISELLDFAVKIHKVKIENHTWLPDWFLQEAIEGVRAYVQEHPETAPMWKEIGFCANNKVI</sequence>
<dbReference type="AlphaFoldDB" id="A0A8H7YAE5"/>
<protein>
    <submittedName>
        <fullName evidence="1">Uncharacterized protein</fullName>
    </submittedName>
</protein>